<feature type="compositionally biased region" description="Basic and acidic residues" evidence="1">
    <location>
        <begin position="48"/>
        <end position="58"/>
    </location>
</feature>
<evidence type="ECO:0000256" key="1">
    <source>
        <dbReference type="SAM" id="MobiDB-lite"/>
    </source>
</evidence>
<organism evidence="2 3">
    <name type="scientific">Cirrhinus mrigala</name>
    <name type="common">Mrigala</name>
    <dbReference type="NCBI Taxonomy" id="683832"/>
    <lineage>
        <taxon>Eukaryota</taxon>
        <taxon>Metazoa</taxon>
        <taxon>Chordata</taxon>
        <taxon>Craniata</taxon>
        <taxon>Vertebrata</taxon>
        <taxon>Euteleostomi</taxon>
        <taxon>Actinopterygii</taxon>
        <taxon>Neopterygii</taxon>
        <taxon>Teleostei</taxon>
        <taxon>Ostariophysi</taxon>
        <taxon>Cypriniformes</taxon>
        <taxon>Cyprinidae</taxon>
        <taxon>Labeoninae</taxon>
        <taxon>Labeonini</taxon>
        <taxon>Cirrhinus</taxon>
    </lineage>
</organism>
<evidence type="ECO:0000313" key="2">
    <source>
        <dbReference type="EMBL" id="KAL0156163.1"/>
    </source>
</evidence>
<proteinExistence type="predicted"/>
<evidence type="ECO:0000313" key="3">
    <source>
        <dbReference type="Proteomes" id="UP001529510"/>
    </source>
</evidence>
<gene>
    <name evidence="2" type="ORF">M9458_047409</name>
</gene>
<sequence>MTQQIPDPHPLIPRKYSSTSCSRLYRNLSGKFRTANLAMDDTTLPSQSDKDHSHKTTM</sequence>
<keyword evidence="3" id="KW-1185">Reference proteome</keyword>
<feature type="non-terminal residue" evidence="2">
    <location>
        <position position="58"/>
    </location>
</feature>
<feature type="region of interest" description="Disordered" evidence="1">
    <location>
        <begin position="39"/>
        <end position="58"/>
    </location>
</feature>
<dbReference type="EMBL" id="JAMKFB020000024">
    <property type="protein sequence ID" value="KAL0156163.1"/>
    <property type="molecule type" value="Genomic_DNA"/>
</dbReference>
<dbReference type="AlphaFoldDB" id="A0ABD0N3K8"/>
<reference evidence="2 3" key="1">
    <citation type="submission" date="2024-05" db="EMBL/GenBank/DDBJ databases">
        <title>Genome sequencing and assembly of Indian major carp, Cirrhinus mrigala (Hamilton, 1822).</title>
        <authorList>
            <person name="Mohindra V."/>
            <person name="Chowdhury L.M."/>
            <person name="Lal K."/>
            <person name="Jena J.K."/>
        </authorList>
    </citation>
    <scope>NUCLEOTIDE SEQUENCE [LARGE SCALE GENOMIC DNA]</scope>
    <source>
        <strain evidence="2">CM1030</strain>
        <tissue evidence="2">Blood</tissue>
    </source>
</reference>
<name>A0ABD0N3K8_CIRMR</name>
<dbReference type="Proteomes" id="UP001529510">
    <property type="component" value="Unassembled WGS sequence"/>
</dbReference>
<protein>
    <submittedName>
        <fullName evidence="2">Uncharacterized protein</fullName>
    </submittedName>
</protein>
<accession>A0ABD0N3K8</accession>
<comment type="caution">
    <text evidence="2">The sequence shown here is derived from an EMBL/GenBank/DDBJ whole genome shotgun (WGS) entry which is preliminary data.</text>
</comment>